<dbReference type="Proteomes" id="UP000887569">
    <property type="component" value="Unplaced"/>
</dbReference>
<organism evidence="1 2">
    <name type="scientific">Parascaris univalens</name>
    <name type="common">Nematode worm</name>
    <dbReference type="NCBI Taxonomy" id="6257"/>
    <lineage>
        <taxon>Eukaryota</taxon>
        <taxon>Metazoa</taxon>
        <taxon>Ecdysozoa</taxon>
        <taxon>Nematoda</taxon>
        <taxon>Chromadorea</taxon>
        <taxon>Rhabditida</taxon>
        <taxon>Spirurina</taxon>
        <taxon>Ascaridomorpha</taxon>
        <taxon>Ascaridoidea</taxon>
        <taxon>Ascarididae</taxon>
        <taxon>Parascaris</taxon>
    </lineage>
</organism>
<reference evidence="2" key="1">
    <citation type="submission" date="2022-11" db="UniProtKB">
        <authorList>
            <consortium name="WormBaseParasite"/>
        </authorList>
    </citation>
    <scope>IDENTIFICATION</scope>
</reference>
<dbReference type="WBParaSite" id="PgR132X_g013_t01">
    <property type="protein sequence ID" value="PgR132X_g013_t01"/>
    <property type="gene ID" value="PgR132X_g013"/>
</dbReference>
<accession>A0A915CF50</accession>
<name>A0A915CF50_PARUN</name>
<keyword evidence="1" id="KW-1185">Reference proteome</keyword>
<evidence type="ECO:0000313" key="2">
    <source>
        <dbReference type="WBParaSite" id="PgR132X_g013_t01"/>
    </source>
</evidence>
<sequence length="40" mass="4993">MSSMQHIEINAMIMFYEYLYCRTYNYYFRSHRKGSCKTPQ</sequence>
<protein>
    <submittedName>
        <fullName evidence="2">Uncharacterized protein</fullName>
    </submittedName>
</protein>
<proteinExistence type="predicted"/>
<evidence type="ECO:0000313" key="1">
    <source>
        <dbReference type="Proteomes" id="UP000887569"/>
    </source>
</evidence>
<dbReference type="AlphaFoldDB" id="A0A915CF50"/>